<dbReference type="RefSeq" id="WP_183578988.1">
    <property type="nucleotide sequence ID" value="NZ_JACHXJ010000001.1"/>
</dbReference>
<dbReference type="PANTHER" id="PTHR22550">
    <property type="entry name" value="SPORE GERMINATION PROTEIN"/>
    <property type="match status" value="1"/>
</dbReference>
<dbReference type="GO" id="GO:0009847">
    <property type="term" value="P:spore germination"/>
    <property type="evidence" value="ECO:0007669"/>
    <property type="project" value="InterPro"/>
</dbReference>
<comment type="caution">
    <text evidence="5">The sequence shown here is derived from an EMBL/GenBank/DDBJ whole genome shotgun (WGS) entry which is preliminary data.</text>
</comment>
<evidence type="ECO:0008006" key="7">
    <source>
        <dbReference type="Google" id="ProtNLM"/>
    </source>
</evidence>
<feature type="transmembrane region" description="Helical" evidence="4">
    <location>
        <begin position="527"/>
        <end position="552"/>
    </location>
</feature>
<evidence type="ECO:0000256" key="3">
    <source>
        <dbReference type="SAM" id="MobiDB-lite"/>
    </source>
</evidence>
<protein>
    <recommendedName>
        <fullName evidence="7">Spore germination protein</fullName>
    </recommendedName>
</protein>
<dbReference type="EMBL" id="JACHXJ010000001">
    <property type="protein sequence ID" value="MBB3126204.1"/>
    <property type="molecule type" value="Genomic_DNA"/>
</dbReference>
<reference evidence="5 6" key="1">
    <citation type="submission" date="2020-08" db="EMBL/GenBank/DDBJ databases">
        <title>Genomic Encyclopedia of Type Strains, Phase III (KMG-III): the genomes of soil and plant-associated and newly described type strains.</title>
        <authorList>
            <person name="Whitman W."/>
        </authorList>
    </citation>
    <scope>NUCLEOTIDE SEQUENCE [LARGE SCALE GENOMIC DNA]</scope>
    <source>
        <strain evidence="5 6">CECT 5831</strain>
    </source>
</reference>
<dbReference type="GO" id="GO:0016020">
    <property type="term" value="C:membrane"/>
    <property type="evidence" value="ECO:0007669"/>
    <property type="project" value="InterPro"/>
</dbReference>
<feature type="transmembrane region" description="Helical" evidence="4">
    <location>
        <begin position="442"/>
        <end position="462"/>
    </location>
</feature>
<sequence>MTDTDNRHSLPQGRNGPADDQKSEGHSHGDKRDQDREKSGDQSTRRNNSSDDPSSEESGQENSAPLADDEENNQEKDHEGSGHRKDKRSDENTNGETSGNGKSGDNQSEADHPDDNPSDEPTLWNFSKLNDLFAKSADIKVQMHRLSKSNPYSEIVLVFADGLCESSLIGKVILPELYDMYEKDGLPSKKGELLAGKLPLSMLKHNAPSSAVEEAVFQGSVVLFLPHTNELYTMDISNMPKRTPEESTTEISVKGPKDGFTEDISTNVALIRKRLRSTTLCNETFIMGRRTRTRVSLLYIDDIISPKLLEEVKKRMSKIDMDGLYTASQLEELLSDSKYSLLPLIDFTGRPDYAVSSLINGRFVIIVDGNPMVLTGPGSLSLLMKSPEDIHFNYIYVSFVRLIRVLSLVLSVALPGFWVALTAFHQDQIPYRMLATISVTRLGLPFSAQMELFLLLLLFEIFREAGIRLPTTIGQTLTVIGGLIIGDAAIRAGLVSPSSVVVGAITTVTGATLVNQSLTSVISVIRFTLFLIASFLGMYGLILGLILLLIYVSRLRTFGESYLAPVSPFRFKDFINSVIRLPWDKVKSRTSFLNPKDPDHQGESPT</sequence>
<evidence type="ECO:0000313" key="5">
    <source>
        <dbReference type="EMBL" id="MBB3126204.1"/>
    </source>
</evidence>
<feature type="compositionally biased region" description="Polar residues" evidence="3">
    <location>
        <begin position="92"/>
        <end position="107"/>
    </location>
</feature>
<name>A0A839THS5_9BACL</name>
<evidence type="ECO:0000256" key="2">
    <source>
        <dbReference type="ARBA" id="ARBA00023136"/>
    </source>
</evidence>
<feature type="region of interest" description="Disordered" evidence="3">
    <location>
        <begin position="1"/>
        <end position="123"/>
    </location>
</feature>
<gene>
    <name evidence="5" type="ORF">FHS19_000858</name>
</gene>
<evidence type="ECO:0000313" key="6">
    <source>
        <dbReference type="Proteomes" id="UP000517523"/>
    </source>
</evidence>
<dbReference type="AlphaFoldDB" id="A0A839THS5"/>
<accession>A0A839THS5</accession>
<dbReference type="InterPro" id="IPR004995">
    <property type="entry name" value="Spore_Ger"/>
</dbReference>
<dbReference type="Proteomes" id="UP000517523">
    <property type="component" value="Unassembled WGS sequence"/>
</dbReference>
<feature type="transmembrane region" description="Helical" evidence="4">
    <location>
        <begin position="394"/>
        <end position="421"/>
    </location>
</feature>
<organism evidence="5 6">
    <name type="scientific">Paenibacillus rhizosphaerae</name>
    <dbReference type="NCBI Taxonomy" id="297318"/>
    <lineage>
        <taxon>Bacteria</taxon>
        <taxon>Bacillati</taxon>
        <taxon>Bacillota</taxon>
        <taxon>Bacilli</taxon>
        <taxon>Bacillales</taxon>
        <taxon>Paenibacillaceae</taxon>
        <taxon>Paenibacillus</taxon>
    </lineage>
</organism>
<keyword evidence="4" id="KW-0812">Transmembrane</keyword>
<evidence type="ECO:0000256" key="1">
    <source>
        <dbReference type="ARBA" id="ARBA00005278"/>
    </source>
</evidence>
<feature type="compositionally biased region" description="Basic and acidic residues" evidence="3">
    <location>
        <begin position="17"/>
        <end position="44"/>
    </location>
</feature>
<evidence type="ECO:0000256" key="4">
    <source>
        <dbReference type="SAM" id="Phobius"/>
    </source>
</evidence>
<dbReference type="InterPro" id="IPR050768">
    <property type="entry name" value="UPF0353/GerABKA_families"/>
</dbReference>
<feature type="compositionally biased region" description="Basic and acidic residues" evidence="3">
    <location>
        <begin position="73"/>
        <end position="91"/>
    </location>
</feature>
<keyword evidence="2 4" id="KW-0472">Membrane</keyword>
<dbReference type="Pfam" id="PF03323">
    <property type="entry name" value="GerA"/>
    <property type="match status" value="1"/>
</dbReference>
<proteinExistence type="inferred from homology"/>
<dbReference type="PANTHER" id="PTHR22550:SF5">
    <property type="entry name" value="LEUCINE ZIPPER PROTEIN 4"/>
    <property type="match status" value="1"/>
</dbReference>
<keyword evidence="4" id="KW-1133">Transmembrane helix</keyword>
<comment type="similarity">
    <text evidence="1">Belongs to the GerABKA family.</text>
</comment>